<name>A0A8J6TF81_9BACT</name>
<evidence type="ECO:0000313" key="2">
    <source>
        <dbReference type="EMBL" id="MBC8317032.1"/>
    </source>
</evidence>
<dbReference type="EMBL" id="JACNJZ010000065">
    <property type="protein sequence ID" value="MBC8317032.1"/>
    <property type="molecule type" value="Genomic_DNA"/>
</dbReference>
<keyword evidence="1" id="KW-1133">Transmembrane helix</keyword>
<proteinExistence type="predicted"/>
<sequence length="76" mass="8894">MKERRSFLENSWLWVKLASVAALCYPLFRFLHFRIPKKPRLVTVNQQLLEGEVYLAPEFALFQGPSHAWAVSRTCT</sequence>
<organism evidence="2 3">
    <name type="scientific">Candidatus Desulfobia pelagia</name>
    <dbReference type="NCBI Taxonomy" id="2841692"/>
    <lineage>
        <taxon>Bacteria</taxon>
        <taxon>Pseudomonadati</taxon>
        <taxon>Thermodesulfobacteriota</taxon>
        <taxon>Desulfobulbia</taxon>
        <taxon>Desulfobulbales</taxon>
        <taxon>Desulfobulbaceae</taxon>
        <taxon>Candidatus Desulfobia</taxon>
    </lineage>
</organism>
<feature type="transmembrane region" description="Helical" evidence="1">
    <location>
        <begin position="12"/>
        <end position="31"/>
    </location>
</feature>
<evidence type="ECO:0000313" key="3">
    <source>
        <dbReference type="Proteomes" id="UP000614424"/>
    </source>
</evidence>
<keyword evidence="1" id="KW-0472">Membrane</keyword>
<gene>
    <name evidence="2" type="ORF">H8E41_03940</name>
</gene>
<protein>
    <submittedName>
        <fullName evidence="2">Uncharacterized protein</fullName>
    </submittedName>
</protein>
<dbReference type="Proteomes" id="UP000614424">
    <property type="component" value="Unassembled WGS sequence"/>
</dbReference>
<dbReference type="AlphaFoldDB" id="A0A8J6TF81"/>
<comment type="caution">
    <text evidence="2">The sequence shown here is derived from an EMBL/GenBank/DDBJ whole genome shotgun (WGS) entry which is preliminary data.</text>
</comment>
<feature type="non-terminal residue" evidence="2">
    <location>
        <position position="76"/>
    </location>
</feature>
<evidence type="ECO:0000256" key="1">
    <source>
        <dbReference type="SAM" id="Phobius"/>
    </source>
</evidence>
<reference evidence="2 3" key="1">
    <citation type="submission" date="2020-08" db="EMBL/GenBank/DDBJ databases">
        <title>Bridging the membrane lipid divide: bacteria of the FCB group superphylum have the potential to synthesize archaeal ether lipids.</title>
        <authorList>
            <person name="Villanueva L."/>
            <person name="Von Meijenfeldt F.A.B."/>
            <person name="Westbye A.B."/>
            <person name="Yadav S."/>
            <person name="Hopmans E.C."/>
            <person name="Dutilh B.E."/>
            <person name="Sinninghe Damste J.S."/>
        </authorList>
    </citation>
    <scope>NUCLEOTIDE SEQUENCE [LARGE SCALE GENOMIC DNA]</scope>
    <source>
        <strain evidence="2">NIOZ-UU47</strain>
    </source>
</reference>
<accession>A0A8J6TF81</accession>
<keyword evidence="1" id="KW-0812">Transmembrane</keyword>